<dbReference type="EMBL" id="CZCU02000161">
    <property type="protein sequence ID" value="VXD25044.1"/>
    <property type="molecule type" value="Genomic_DNA"/>
</dbReference>
<evidence type="ECO:0000313" key="2">
    <source>
        <dbReference type="Proteomes" id="UP000184550"/>
    </source>
</evidence>
<gene>
    <name evidence="1" type="ORF">PL8927_830274</name>
</gene>
<dbReference type="PROSITE" id="PS51257">
    <property type="entry name" value="PROKAR_LIPOPROTEIN"/>
    <property type="match status" value="1"/>
</dbReference>
<reference evidence="1" key="1">
    <citation type="submission" date="2019-10" db="EMBL/GenBank/DDBJ databases">
        <authorList>
            <consortium name="Genoscope - CEA"/>
            <person name="William W."/>
        </authorList>
    </citation>
    <scope>NUCLEOTIDE SEQUENCE [LARGE SCALE GENOMIC DNA]</scope>
    <source>
        <strain evidence="1">BBR_PRJEB10992</strain>
    </source>
</reference>
<name>A0A7Z9C121_9CYAN</name>
<evidence type="ECO:0000313" key="1">
    <source>
        <dbReference type="EMBL" id="VXD25044.1"/>
    </source>
</evidence>
<accession>A0A7Z9C121</accession>
<protein>
    <recommendedName>
        <fullName evidence="3">Lipoprotein</fullName>
    </recommendedName>
</protein>
<evidence type="ECO:0008006" key="3">
    <source>
        <dbReference type="Google" id="ProtNLM"/>
    </source>
</evidence>
<keyword evidence="2" id="KW-1185">Reference proteome</keyword>
<dbReference type="Proteomes" id="UP000184550">
    <property type="component" value="Unassembled WGS sequence"/>
</dbReference>
<sequence length="199" mass="23085">MVIKFSQFSTLPPVLTMTILVSCMGLITGCRNSMISNLLPPADAQIQPKGMVTASSLPEYCSPDEYRTFFEHFVRGQDYQGNETRLTYTADIIEVRDYKNPSYLIGTLRKKDDEFSIDLRDYRWVQLVPSPVDNSPYTRLQIDLIRMNNNTFRVNYIKAHYAYDPKGEGEEYLDYTYGEPGAYIFEHRNGCWNLTQKLQ</sequence>
<organism evidence="1 2">
    <name type="scientific">Planktothrix serta PCC 8927</name>
    <dbReference type="NCBI Taxonomy" id="671068"/>
    <lineage>
        <taxon>Bacteria</taxon>
        <taxon>Bacillati</taxon>
        <taxon>Cyanobacteriota</taxon>
        <taxon>Cyanophyceae</taxon>
        <taxon>Oscillatoriophycideae</taxon>
        <taxon>Oscillatoriales</taxon>
        <taxon>Microcoleaceae</taxon>
        <taxon>Planktothrix</taxon>
    </lineage>
</organism>
<proteinExistence type="predicted"/>
<comment type="caution">
    <text evidence="1">The sequence shown here is derived from an EMBL/GenBank/DDBJ whole genome shotgun (WGS) entry which is preliminary data.</text>
</comment>
<dbReference type="AlphaFoldDB" id="A0A7Z9C121"/>